<sequence length="118" mass="13100">MSIFSRFIEVNPALDIYCLFIVNTLRMPLELTGRVTRPKRSITRHTAPADDFLGLSWQEERELRRAMYDSLRPLSPNILPAERIRELNVVATSASLESASAVTFASPVPSSTSSSGFG</sequence>
<organism evidence="1 2">
    <name type="scientific">Protopolystoma xenopodis</name>
    <dbReference type="NCBI Taxonomy" id="117903"/>
    <lineage>
        <taxon>Eukaryota</taxon>
        <taxon>Metazoa</taxon>
        <taxon>Spiralia</taxon>
        <taxon>Lophotrochozoa</taxon>
        <taxon>Platyhelminthes</taxon>
        <taxon>Monogenea</taxon>
        <taxon>Polyopisthocotylea</taxon>
        <taxon>Polystomatidea</taxon>
        <taxon>Polystomatidae</taxon>
        <taxon>Protopolystoma</taxon>
    </lineage>
</organism>
<evidence type="ECO:0000313" key="2">
    <source>
        <dbReference type="Proteomes" id="UP000784294"/>
    </source>
</evidence>
<dbReference type="Proteomes" id="UP000784294">
    <property type="component" value="Unassembled WGS sequence"/>
</dbReference>
<dbReference type="AlphaFoldDB" id="A0A448X6V6"/>
<gene>
    <name evidence="1" type="ORF">PXEA_LOCUS23004</name>
</gene>
<name>A0A448X6V6_9PLAT</name>
<comment type="caution">
    <text evidence="1">The sequence shown here is derived from an EMBL/GenBank/DDBJ whole genome shotgun (WGS) entry which is preliminary data.</text>
</comment>
<reference evidence="1" key="1">
    <citation type="submission" date="2018-11" db="EMBL/GenBank/DDBJ databases">
        <authorList>
            <consortium name="Pathogen Informatics"/>
        </authorList>
    </citation>
    <scope>NUCLEOTIDE SEQUENCE</scope>
</reference>
<feature type="non-terminal residue" evidence="1">
    <location>
        <position position="1"/>
    </location>
</feature>
<keyword evidence="2" id="KW-1185">Reference proteome</keyword>
<accession>A0A448X6V6</accession>
<dbReference type="OrthoDB" id="6266332at2759"/>
<proteinExistence type="predicted"/>
<protein>
    <submittedName>
        <fullName evidence="1">Uncharacterized protein</fullName>
    </submittedName>
</protein>
<evidence type="ECO:0000313" key="1">
    <source>
        <dbReference type="EMBL" id="VEL29564.1"/>
    </source>
</evidence>
<dbReference type="EMBL" id="CAAALY010104257">
    <property type="protein sequence ID" value="VEL29564.1"/>
    <property type="molecule type" value="Genomic_DNA"/>
</dbReference>